<evidence type="ECO:0000256" key="1">
    <source>
        <dbReference type="SAM" id="Phobius"/>
    </source>
</evidence>
<keyword evidence="1" id="KW-0812">Transmembrane</keyword>
<reference evidence="2 3" key="1">
    <citation type="journal article" date="2019" name="Nat. Microbiol.">
        <title>Mediterranean grassland soil C-N compound turnover is dependent on rainfall and depth, and is mediated by genomically divergent microorganisms.</title>
        <authorList>
            <person name="Diamond S."/>
            <person name="Andeer P.F."/>
            <person name="Li Z."/>
            <person name="Crits-Christoph A."/>
            <person name="Burstein D."/>
            <person name="Anantharaman K."/>
            <person name="Lane K.R."/>
            <person name="Thomas B.C."/>
            <person name="Pan C."/>
            <person name="Northen T.R."/>
            <person name="Banfield J.F."/>
        </authorList>
    </citation>
    <scope>NUCLEOTIDE SEQUENCE [LARGE SCALE GENOMIC DNA]</scope>
    <source>
        <strain evidence="2">NP_6</strain>
    </source>
</reference>
<dbReference type="Proteomes" id="UP000318093">
    <property type="component" value="Unassembled WGS sequence"/>
</dbReference>
<evidence type="ECO:0000313" key="2">
    <source>
        <dbReference type="EMBL" id="TMI82236.1"/>
    </source>
</evidence>
<name>A0A537JGJ9_9BACT</name>
<sequence>MRLPVRPRPRRPFWIVPLAAALVLAAGGGWLLWNRIAQVQEGVVSPAVPPGVTRDPATRARGAVVSLSGQESHPRVTYDPPSGTVTAEFQSKYYDPAHDAKYNRQYLATEGRLVVQLMLYNVPEISRAVAELYKGNRLLATVSGAQGDAYNDYTVEYARGLP</sequence>
<dbReference type="AlphaFoldDB" id="A0A537JGJ9"/>
<gene>
    <name evidence="2" type="ORF">E6H03_05870</name>
</gene>
<protein>
    <submittedName>
        <fullName evidence="2">Uncharacterized protein</fullName>
    </submittedName>
</protein>
<keyword evidence="1" id="KW-1133">Transmembrane helix</keyword>
<proteinExistence type="predicted"/>
<accession>A0A537JGJ9</accession>
<evidence type="ECO:0000313" key="3">
    <source>
        <dbReference type="Proteomes" id="UP000318093"/>
    </source>
</evidence>
<feature type="transmembrane region" description="Helical" evidence="1">
    <location>
        <begin position="12"/>
        <end position="33"/>
    </location>
</feature>
<comment type="caution">
    <text evidence="2">The sequence shown here is derived from an EMBL/GenBank/DDBJ whole genome shotgun (WGS) entry which is preliminary data.</text>
</comment>
<keyword evidence="1" id="KW-0472">Membrane</keyword>
<dbReference type="EMBL" id="VBAN01000172">
    <property type="protein sequence ID" value="TMI82236.1"/>
    <property type="molecule type" value="Genomic_DNA"/>
</dbReference>
<organism evidence="2 3">
    <name type="scientific">Candidatus Segetimicrobium genomatis</name>
    <dbReference type="NCBI Taxonomy" id="2569760"/>
    <lineage>
        <taxon>Bacteria</taxon>
        <taxon>Bacillati</taxon>
        <taxon>Candidatus Sysuimicrobiota</taxon>
        <taxon>Candidatus Sysuimicrobiia</taxon>
        <taxon>Candidatus Sysuimicrobiales</taxon>
        <taxon>Candidatus Segetimicrobiaceae</taxon>
        <taxon>Candidatus Segetimicrobium</taxon>
    </lineage>
</organism>